<comment type="caution">
    <text evidence="1">The sequence shown here is derived from an EMBL/GenBank/DDBJ whole genome shotgun (WGS) entry which is preliminary data.</text>
</comment>
<sequence>MTTDLSPITAPGNSWATIRHRWRLTTVSAVSETWEV</sequence>
<evidence type="ECO:0000313" key="1">
    <source>
        <dbReference type="EMBL" id="MBB5962857.1"/>
    </source>
</evidence>
<evidence type="ECO:0000313" key="2">
    <source>
        <dbReference type="Proteomes" id="UP000562352"/>
    </source>
</evidence>
<name>A0A841D3B7_PLAVE</name>
<dbReference type="EMBL" id="JACHJJ010000005">
    <property type="protein sequence ID" value="MBB5962857.1"/>
    <property type="molecule type" value="Genomic_DNA"/>
</dbReference>
<protein>
    <submittedName>
        <fullName evidence="1">Uncharacterized protein</fullName>
    </submittedName>
</protein>
<keyword evidence="2" id="KW-1185">Reference proteome</keyword>
<reference evidence="1 2" key="1">
    <citation type="submission" date="2020-08" db="EMBL/GenBank/DDBJ databases">
        <title>Genomic Encyclopedia of Type Strains, Phase III (KMG-III): the genomes of soil and plant-associated and newly described type strains.</title>
        <authorList>
            <person name="Whitman W."/>
        </authorList>
    </citation>
    <scope>NUCLEOTIDE SEQUENCE [LARGE SCALE GENOMIC DNA]</scope>
    <source>
        <strain evidence="1 2">CECT 3303</strain>
    </source>
</reference>
<accession>A0A841D3B7</accession>
<dbReference type="AlphaFoldDB" id="A0A841D3B7"/>
<gene>
    <name evidence="1" type="ORF">FHS22_002125</name>
</gene>
<organism evidence="1 2">
    <name type="scientific">Planomonospora venezuelensis</name>
    <dbReference type="NCBI Taxonomy" id="1999"/>
    <lineage>
        <taxon>Bacteria</taxon>
        <taxon>Bacillati</taxon>
        <taxon>Actinomycetota</taxon>
        <taxon>Actinomycetes</taxon>
        <taxon>Streptosporangiales</taxon>
        <taxon>Streptosporangiaceae</taxon>
        <taxon>Planomonospora</taxon>
    </lineage>
</organism>
<dbReference type="Proteomes" id="UP000562352">
    <property type="component" value="Unassembled WGS sequence"/>
</dbReference>
<proteinExistence type="predicted"/>